<dbReference type="Proteomes" id="UP000045545">
    <property type="component" value="Unassembled WGS sequence"/>
</dbReference>
<evidence type="ECO:0000259" key="2">
    <source>
        <dbReference type="Pfam" id="PF01656"/>
    </source>
</evidence>
<protein>
    <submittedName>
        <fullName evidence="3">p-loop containing nucleoside triphosphate hydrolase</fullName>
    </submittedName>
</protein>
<organism evidence="3 4">
    <name type="scientific">Syntrophomonas zehnderi OL-4</name>
    <dbReference type="NCBI Taxonomy" id="690567"/>
    <lineage>
        <taxon>Bacteria</taxon>
        <taxon>Bacillati</taxon>
        <taxon>Bacillota</taxon>
        <taxon>Clostridia</taxon>
        <taxon>Eubacteriales</taxon>
        <taxon>Syntrophomonadaceae</taxon>
        <taxon>Syntrophomonas</taxon>
    </lineage>
</organism>
<dbReference type="EMBL" id="CGIH01000050">
    <property type="protein sequence ID" value="CFY06852.1"/>
    <property type="molecule type" value="Genomic_DNA"/>
</dbReference>
<dbReference type="GO" id="GO:0009236">
    <property type="term" value="P:cobalamin biosynthetic process"/>
    <property type="evidence" value="ECO:0007669"/>
    <property type="project" value="UniProtKB-UniPathway"/>
</dbReference>
<evidence type="ECO:0000313" key="4">
    <source>
        <dbReference type="Proteomes" id="UP000045545"/>
    </source>
</evidence>
<dbReference type="InterPro" id="IPR027417">
    <property type="entry name" value="P-loop_NTPase"/>
</dbReference>
<evidence type="ECO:0000313" key="3">
    <source>
        <dbReference type="EMBL" id="CFY06852.1"/>
    </source>
</evidence>
<keyword evidence="1" id="KW-0315">Glutamine amidotransferase</keyword>
<dbReference type="GO" id="GO:0016787">
    <property type="term" value="F:hydrolase activity"/>
    <property type="evidence" value="ECO:0007669"/>
    <property type="project" value="UniProtKB-KW"/>
</dbReference>
<keyword evidence="3" id="KW-0378">Hydrolase</keyword>
<dbReference type="STRING" id="690567.2638"/>
<dbReference type="SUPFAM" id="SSF52540">
    <property type="entry name" value="P-loop containing nucleoside triphosphate hydrolases"/>
    <property type="match status" value="1"/>
</dbReference>
<dbReference type="Gene3D" id="3.40.50.300">
    <property type="entry name" value="P-loop containing nucleotide triphosphate hydrolases"/>
    <property type="match status" value="1"/>
</dbReference>
<evidence type="ECO:0000256" key="1">
    <source>
        <dbReference type="ARBA" id="ARBA00022962"/>
    </source>
</evidence>
<keyword evidence="4" id="KW-1185">Reference proteome</keyword>
<dbReference type="AlphaFoldDB" id="A0A0E4GDE5"/>
<dbReference type="PANTHER" id="PTHR21343:SF1">
    <property type="entry name" value="COBYRIC ACID SYNTHASE"/>
    <property type="match status" value="1"/>
</dbReference>
<gene>
    <name evidence="3" type="ORF">2638</name>
</gene>
<name>A0A0E4GDE5_9FIRM</name>
<reference evidence="3 4" key="1">
    <citation type="submission" date="2015-03" db="EMBL/GenBank/DDBJ databases">
        <authorList>
            <person name="Murphy D."/>
        </authorList>
    </citation>
    <scope>NUCLEOTIDE SEQUENCE [LARGE SCALE GENOMIC DNA]</scope>
    <source>
        <strain evidence="3 4">OL-4</strain>
    </source>
</reference>
<dbReference type="UniPathway" id="UPA00148"/>
<dbReference type="InterPro" id="IPR002586">
    <property type="entry name" value="CobQ/CobB/MinD/ParA_Nub-bd_dom"/>
</dbReference>
<proteinExistence type="predicted"/>
<accession>A0A0E4GDE5</accession>
<feature type="domain" description="CobQ/CobB/MinD/ParA nucleotide binding" evidence="2">
    <location>
        <begin position="5"/>
        <end position="59"/>
    </location>
</feature>
<feature type="non-terminal residue" evidence="3">
    <location>
        <position position="63"/>
    </location>
</feature>
<dbReference type="PANTHER" id="PTHR21343">
    <property type="entry name" value="DETHIOBIOTIN SYNTHETASE"/>
    <property type="match status" value="1"/>
</dbReference>
<dbReference type="Pfam" id="PF01656">
    <property type="entry name" value="CbiA"/>
    <property type="match status" value="1"/>
</dbReference>
<sequence length="63" mass="6667">MAKCIMLQGTSSHVGKSVLCTALCRIFSQDGWRTVPFKAQNMALNSAVTPEGGEIGRAQAVQA</sequence>